<dbReference type="InterPro" id="IPR050869">
    <property type="entry name" value="H3K4_H4K5_MeTrfase"/>
</dbReference>
<dbReference type="InterPro" id="IPR046341">
    <property type="entry name" value="SET_dom_sf"/>
</dbReference>
<gene>
    <name evidence="3" type="ORF">FOZ63_003559</name>
</gene>
<feature type="region of interest" description="Disordered" evidence="1">
    <location>
        <begin position="355"/>
        <end position="375"/>
    </location>
</feature>
<feature type="non-terminal residue" evidence="3">
    <location>
        <position position="495"/>
    </location>
</feature>
<dbReference type="Gene3D" id="1.25.40.10">
    <property type="entry name" value="Tetratricopeptide repeat domain"/>
    <property type="match status" value="1"/>
</dbReference>
<sequence length="495" mass="55231">FNSFGHHTVADGLIMYDKISMLSHSCEATCCWHYGPNDSFVLRARVPIEPGDELTISYIGDEELFKSTIVRRQRLQGWLFTCHCRRCDEPVDYARGFRCTQCHTGVVYPYTEWKDGSLPINGDSRASKHRWCTSPCTFCRTRLNESDMEELEDLERQYDERLAVTEADDEADIQLVYSEGAKVFSRGCHWILHQMDVWLAAICREKSDWLGAAAHQKDKAEFLSRVTPLANYSYAWCFEEIADTYLNLIGATSASLITKAACNQMLALYERSFYMLTVLCGSEHTFTQSALSKWSNIRSIMIGIESEPTPATAAVETEAAEQQLRSDIDVVAADGDDNASGTRSVSMCASDDYQGAAEIPGQQPNDDDDGRFNGSSSCGPIANITAALVPPLKPYRLFTSRREGPWKQGSGQTGVPTSSSSSAAAAASDTKVSNRATSEALFLECLDEIRKSRCDTDPDIHTRPAIAIEKLTQEETELTRKLFYRLDEFNDDETP</sequence>
<organism evidence="3 4">
    <name type="scientific">Perkinsus olseni</name>
    <name type="common">Perkinsus atlanticus</name>
    <dbReference type="NCBI Taxonomy" id="32597"/>
    <lineage>
        <taxon>Eukaryota</taxon>
        <taxon>Sar</taxon>
        <taxon>Alveolata</taxon>
        <taxon>Perkinsozoa</taxon>
        <taxon>Perkinsea</taxon>
        <taxon>Perkinsida</taxon>
        <taxon>Perkinsidae</taxon>
        <taxon>Perkinsus</taxon>
    </lineage>
</organism>
<evidence type="ECO:0000256" key="1">
    <source>
        <dbReference type="SAM" id="MobiDB-lite"/>
    </source>
</evidence>
<dbReference type="PANTHER" id="PTHR12197">
    <property type="entry name" value="HISTONE-LYSINE N-METHYLTRANSFERASE SMYD"/>
    <property type="match status" value="1"/>
</dbReference>
<dbReference type="AlphaFoldDB" id="A0A7J6RVR6"/>
<evidence type="ECO:0000313" key="3">
    <source>
        <dbReference type="EMBL" id="KAF4724282.1"/>
    </source>
</evidence>
<dbReference type="InterPro" id="IPR011990">
    <property type="entry name" value="TPR-like_helical_dom_sf"/>
</dbReference>
<keyword evidence="4" id="KW-1185">Reference proteome</keyword>
<dbReference type="PROSITE" id="PS50280">
    <property type="entry name" value="SET"/>
    <property type="match status" value="1"/>
</dbReference>
<comment type="caution">
    <text evidence="3">The sequence shown here is derived from an EMBL/GenBank/DDBJ whole genome shotgun (WGS) entry which is preliminary data.</text>
</comment>
<dbReference type="CDD" id="cd20071">
    <property type="entry name" value="SET_SMYD"/>
    <property type="match status" value="1"/>
</dbReference>
<reference evidence="3 4" key="1">
    <citation type="submission" date="2020-04" db="EMBL/GenBank/DDBJ databases">
        <title>Perkinsus olseni comparative genomics.</title>
        <authorList>
            <person name="Bogema D.R."/>
        </authorList>
    </citation>
    <scope>NUCLEOTIDE SEQUENCE [LARGE SCALE GENOMIC DNA]</scope>
    <source>
        <strain evidence="3 4">ATCC PRA-207</strain>
    </source>
</reference>
<proteinExistence type="predicted"/>
<name>A0A7J6RVR6_PEROL</name>
<feature type="region of interest" description="Disordered" evidence="1">
    <location>
        <begin position="402"/>
        <end position="431"/>
    </location>
</feature>
<accession>A0A7J6RVR6</accession>
<protein>
    <recommendedName>
        <fullName evidence="2">SET domain-containing protein</fullName>
    </recommendedName>
</protein>
<dbReference type="Proteomes" id="UP000553632">
    <property type="component" value="Unassembled WGS sequence"/>
</dbReference>
<evidence type="ECO:0000313" key="4">
    <source>
        <dbReference type="Proteomes" id="UP000553632"/>
    </source>
</evidence>
<dbReference type="EMBL" id="JABANO010022970">
    <property type="protein sequence ID" value="KAF4724282.1"/>
    <property type="molecule type" value="Genomic_DNA"/>
</dbReference>
<dbReference type="Gene3D" id="2.170.270.10">
    <property type="entry name" value="SET domain"/>
    <property type="match status" value="1"/>
</dbReference>
<dbReference type="InterPro" id="IPR001214">
    <property type="entry name" value="SET_dom"/>
</dbReference>
<dbReference type="PANTHER" id="PTHR12197:SF292">
    <property type="entry name" value="SET DOMAIN-CONTAINING PROTEIN"/>
    <property type="match status" value="1"/>
</dbReference>
<feature type="non-terminal residue" evidence="3">
    <location>
        <position position="1"/>
    </location>
</feature>
<dbReference type="Pfam" id="PF00856">
    <property type="entry name" value="SET"/>
    <property type="match status" value="1"/>
</dbReference>
<feature type="compositionally biased region" description="Low complexity" evidence="1">
    <location>
        <begin position="418"/>
        <end position="428"/>
    </location>
</feature>
<evidence type="ECO:0000259" key="2">
    <source>
        <dbReference type="PROSITE" id="PS50280"/>
    </source>
</evidence>
<dbReference type="SUPFAM" id="SSF82199">
    <property type="entry name" value="SET domain"/>
    <property type="match status" value="1"/>
</dbReference>
<feature type="domain" description="SET" evidence="2">
    <location>
        <begin position="1"/>
        <end position="59"/>
    </location>
</feature>